<evidence type="ECO:0000313" key="2">
    <source>
        <dbReference type="Proteomes" id="UP001368328"/>
    </source>
</evidence>
<evidence type="ECO:0000313" key="1">
    <source>
        <dbReference type="EMBL" id="WXB89648.1"/>
    </source>
</evidence>
<gene>
    <name evidence="1" type="ORF">WCV66_05270</name>
</gene>
<reference evidence="1 2" key="1">
    <citation type="submission" date="2024-02" db="EMBL/GenBank/DDBJ databases">
        <title>Seven novel Bacillus-like species.</title>
        <authorList>
            <person name="Liu G."/>
        </authorList>
    </citation>
    <scope>NUCLEOTIDE SEQUENCE [LARGE SCALE GENOMIC DNA]</scope>
    <source>
        <strain evidence="1 2">FJAT-53654</strain>
    </source>
</reference>
<dbReference type="Proteomes" id="UP001368328">
    <property type="component" value="Chromosome"/>
</dbReference>
<name>A0ABZ2MW55_9BACI</name>
<proteinExistence type="predicted"/>
<keyword evidence="2" id="KW-1185">Reference proteome</keyword>
<dbReference type="RefSeq" id="WP_338788151.1">
    <property type="nucleotide sequence ID" value="NZ_CP147403.1"/>
</dbReference>
<accession>A0ABZ2MW55</accession>
<organism evidence="1 2">
    <name type="scientific">Metabacillus rhizosphaerae</name>
    <dbReference type="NCBI Taxonomy" id="3117747"/>
    <lineage>
        <taxon>Bacteria</taxon>
        <taxon>Bacillati</taxon>
        <taxon>Bacillota</taxon>
        <taxon>Bacilli</taxon>
        <taxon>Bacillales</taxon>
        <taxon>Bacillaceae</taxon>
        <taxon>Metabacillus</taxon>
    </lineage>
</organism>
<dbReference type="EMBL" id="CP147403">
    <property type="protein sequence ID" value="WXB89648.1"/>
    <property type="molecule type" value="Genomic_DNA"/>
</dbReference>
<sequence>METFLEFLREVLKGIVREVSAHIFRKNVLENKKTTPRRHKQKSDSQK</sequence>
<protein>
    <submittedName>
        <fullName evidence="1">Uncharacterized protein</fullName>
    </submittedName>
</protein>